<evidence type="ECO:0000256" key="3">
    <source>
        <dbReference type="ARBA" id="ARBA00022801"/>
    </source>
</evidence>
<dbReference type="GO" id="GO:0004518">
    <property type="term" value="F:nuclease activity"/>
    <property type="evidence" value="ECO:0007669"/>
    <property type="project" value="UniProtKB-KW"/>
</dbReference>
<keyword evidence="3" id="KW-0378">Hydrolase</keyword>
<evidence type="ECO:0000313" key="5">
    <source>
        <dbReference type="EMBL" id="RAK51609.1"/>
    </source>
</evidence>
<evidence type="ECO:0000313" key="6">
    <source>
        <dbReference type="Proteomes" id="UP000249254"/>
    </source>
</evidence>
<dbReference type="InterPro" id="IPR014883">
    <property type="entry name" value="VRR_NUC"/>
</dbReference>
<keyword evidence="6" id="KW-1185">Reference proteome</keyword>
<gene>
    <name evidence="5" type="ORF">DJ017_17385</name>
</gene>
<dbReference type="GO" id="GO:0016788">
    <property type="term" value="F:hydrolase activity, acting on ester bonds"/>
    <property type="evidence" value="ECO:0007669"/>
    <property type="project" value="InterPro"/>
</dbReference>
<feature type="domain" description="VRR-NUC" evidence="4">
    <location>
        <begin position="26"/>
        <end position="124"/>
    </location>
</feature>
<keyword evidence="2" id="KW-0540">Nuclease</keyword>
<comment type="caution">
    <text evidence="5">The sequence shown here is derived from an EMBL/GenBank/DDBJ whole genome shotgun (WGS) entry which is preliminary data.</text>
</comment>
<dbReference type="Pfam" id="PF08774">
    <property type="entry name" value="VRR_NUC"/>
    <property type="match status" value="1"/>
</dbReference>
<dbReference type="InterPro" id="IPR011856">
    <property type="entry name" value="tRNA_endonuc-like_dom_sf"/>
</dbReference>
<accession>A0A328AAM2</accession>
<protein>
    <submittedName>
        <fullName evidence="5">VRR-NUC domain-containing protein</fullName>
    </submittedName>
</protein>
<dbReference type="OrthoDB" id="7219056at2"/>
<dbReference type="EMBL" id="QFYQ01000002">
    <property type="protein sequence ID" value="RAK51609.1"/>
    <property type="molecule type" value="Genomic_DNA"/>
</dbReference>
<proteinExistence type="predicted"/>
<dbReference type="AlphaFoldDB" id="A0A328AAM2"/>
<evidence type="ECO:0000259" key="4">
    <source>
        <dbReference type="SMART" id="SM00990"/>
    </source>
</evidence>
<dbReference type="GO" id="GO:0003676">
    <property type="term" value="F:nucleic acid binding"/>
    <property type="evidence" value="ECO:0007669"/>
    <property type="project" value="InterPro"/>
</dbReference>
<reference evidence="6" key="1">
    <citation type="submission" date="2018-05" db="EMBL/GenBank/DDBJ databases">
        <authorList>
            <person name="Li X."/>
        </authorList>
    </citation>
    <scope>NUCLEOTIDE SEQUENCE [LARGE SCALE GENOMIC DNA]</scope>
    <source>
        <strain evidence="6">LX32</strain>
    </source>
</reference>
<dbReference type="Gene3D" id="3.40.1350.10">
    <property type="match status" value="1"/>
</dbReference>
<evidence type="ECO:0000256" key="1">
    <source>
        <dbReference type="ARBA" id="ARBA00001946"/>
    </source>
</evidence>
<evidence type="ECO:0000256" key="2">
    <source>
        <dbReference type="ARBA" id="ARBA00022722"/>
    </source>
</evidence>
<dbReference type="SMART" id="SM00990">
    <property type="entry name" value="VRR_NUC"/>
    <property type="match status" value="1"/>
</dbReference>
<comment type="cofactor">
    <cofactor evidence="1">
        <name>Mg(2+)</name>
        <dbReference type="ChEBI" id="CHEBI:18420"/>
    </cofactor>
</comment>
<sequence length="147" mass="16330">MTHEILSSPLKALCEQAEREKKTRRRPEQDLQLAVARYIDRAYPGLIWWHTPNASGNRGARLGGILKAMGVKAGVPDIVIILPTGQAAFIELKAGKGRLSEPQEAFRDKVRSFACLWAECRSLVEVEGTLEAWLRPLGHHPKARIAA</sequence>
<dbReference type="Proteomes" id="UP000249254">
    <property type="component" value="Unassembled WGS sequence"/>
</dbReference>
<name>A0A328AAM2_9CAUL</name>
<dbReference type="RefSeq" id="WP_111530171.1">
    <property type="nucleotide sequence ID" value="NZ_QFYQ01000002.1"/>
</dbReference>
<organism evidence="5 6">
    <name type="scientific">Phenylobacterium soli</name>
    <dbReference type="NCBI Taxonomy" id="2170551"/>
    <lineage>
        <taxon>Bacteria</taxon>
        <taxon>Pseudomonadati</taxon>
        <taxon>Pseudomonadota</taxon>
        <taxon>Alphaproteobacteria</taxon>
        <taxon>Caulobacterales</taxon>
        <taxon>Caulobacteraceae</taxon>
        <taxon>Phenylobacterium</taxon>
    </lineage>
</organism>